<keyword evidence="3" id="KW-1185">Reference proteome</keyword>
<evidence type="ECO:0000256" key="1">
    <source>
        <dbReference type="SAM" id="Phobius"/>
    </source>
</evidence>
<accession>A0A4Q4SVG2</accession>
<dbReference type="CDD" id="cd22997">
    <property type="entry name" value="GT_LH"/>
    <property type="match status" value="1"/>
</dbReference>
<evidence type="ECO:0000313" key="2">
    <source>
        <dbReference type="EMBL" id="RYO77849.1"/>
    </source>
</evidence>
<name>A0A4Q4SVG2_9PEZI</name>
<keyword evidence="1" id="KW-0812">Transmembrane</keyword>
<reference evidence="2 3" key="1">
    <citation type="submission" date="2018-06" db="EMBL/GenBank/DDBJ databases">
        <title>Complete Genomes of Monosporascus.</title>
        <authorList>
            <person name="Robinson A.J."/>
            <person name="Natvig D.O."/>
        </authorList>
    </citation>
    <scope>NUCLEOTIDE SEQUENCE [LARGE SCALE GENOMIC DNA]</scope>
    <source>
        <strain evidence="2 3">CBS 110550</strain>
    </source>
</reference>
<keyword evidence="1" id="KW-0472">Membrane</keyword>
<dbReference type="OrthoDB" id="422736at2759"/>
<evidence type="ECO:0000313" key="3">
    <source>
        <dbReference type="Proteomes" id="UP000293360"/>
    </source>
</evidence>
<keyword evidence="1" id="KW-1133">Transmembrane helix</keyword>
<dbReference type="PANTHER" id="PTHR36587">
    <property type="entry name" value="EXPRESSION SITE-ASSOCIATED GENE 3 (ESAG3)-LIKE PROTEIN"/>
    <property type="match status" value="1"/>
</dbReference>
<gene>
    <name evidence="2" type="ORF">DL764_010174</name>
</gene>
<protein>
    <submittedName>
        <fullName evidence="2">Uncharacterized protein</fullName>
    </submittedName>
</protein>
<dbReference type="PANTHER" id="PTHR36587:SF2">
    <property type="entry name" value="EXPRESSION SITE-ASSOCIATED GENE 3 (ESAG3)-LIKE PROTEIN"/>
    <property type="match status" value="1"/>
</dbReference>
<dbReference type="EMBL" id="QJNU01001251">
    <property type="protein sequence ID" value="RYO77849.1"/>
    <property type="molecule type" value="Genomic_DNA"/>
</dbReference>
<organism evidence="2 3">
    <name type="scientific">Monosporascus ibericus</name>
    <dbReference type="NCBI Taxonomy" id="155417"/>
    <lineage>
        <taxon>Eukaryota</taxon>
        <taxon>Fungi</taxon>
        <taxon>Dikarya</taxon>
        <taxon>Ascomycota</taxon>
        <taxon>Pezizomycotina</taxon>
        <taxon>Sordariomycetes</taxon>
        <taxon>Xylariomycetidae</taxon>
        <taxon>Xylariales</taxon>
        <taxon>Xylariales incertae sedis</taxon>
        <taxon>Monosporascus</taxon>
    </lineage>
</organism>
<dbReference type="AlphaFoldDB" id="A0A4Q4SVG2"/>
<proteinExistence type="predicted"/>
<sequence>MTTILSAIASRRRLLRIVGAVAAIVLVTAILSHLFYDELAPESLKKFTSSASDGIKKYDVQRMHLLIPATSTNHHLCQLLTSTALMGFAAPVLINWGAPEKADAYVQHLMKVEGVLNYLDSLREDQQDDLVFMLDGFDAWFQLPGDVMIQRYYDVVNRAAQQHLKDFGADLVKKYDIRDTVLFGSDKLCWPLGDQRPACWAVPESWMDPLSFGPDTDRGIIEHRRARWLNSGTAMGPAKEMRDVFKATLDKIHDHHTTDSDQFYFAEVWADQSYQRRLNKLESDRTAGKDVTADENFLLPPQEKDIPDIQPGQRTEYYLGLDFDSAIWQTIAFYDDYVTWVQQNYSSAYVREASKTVNPYHNFALPEDLTSTSAQTNPHGLAQSPLEALDRPDDAASESLLRDARLPAELRSWETLPLAFNTISKTVPPVIHFTGKKGYRDMWWPRNWYYPYQAELLAALRRRGPRDDGPRRDAVAGAWTYAGKGTTLGWKAWGDGLCGQFEAKLQGKERVEL</sequence>
<dbReference type="Proteomes" id="UP000293360">
    <property type="component" value="Unassembled WGS sequence"/>
</dbReference>
<feature type="transmembrane region" description="Helical" evidence="1">
    <location>
        <begin position="14"/>
        <end position="36"/>
    </location>
</feature>
<comment type="caution">
    <text evidence="2">The sequence shown here is derived from an EMBL/GenBank/DDBJ whole genome shotgun (WGS) entry which is preliminary data.</text>
</comment>